<name>A0ABM5QDN7_9BACT</name>
<gene>
    <name evidence="1" type="ORF">FH5T_11345</name>
</gene>
<dbReference type="Proteomes" id="UP000023772">
    <property type="component" value="Chromosome"/>
</dbReference>
<accession>A0ABM5QDN7</accession>
<keyword evidence="2" id="KW-1185">Reference proteome</keyword>
<sequence length="71" mass="8162">MVSLQVRLSLNGISIRQLRDVIFIYVKNKDDILLSTIRQKAKGKGSALSQNFLLRFVEFSPREGKWQQPKG</sequence>
<evidence type="ECO:0000313" key="2">
    <source>
        <dbReference type="Proteomes" id="UP000023772"/>
    </source>
</evidence>
<evidence type="ECO:0000313" key="1">
    <source>
        <dbReference type="EMBL" id="AHW61933.1"/>
    </source>
</evidence>
<proteinExistence type="predicted"/>
<reference evidence="1 2" key="1">
    <citation type="submission" date="2014-03" db="EMBL/GenBank/DDBJ databases">
        <title>Complete genome sequence of a deeply braunched marine Bacteroidia bacterium Draconibacterium orientale type strain FH5T.</title>
        <authorList>
            <person name="Li X."/>
            <person name="Wang X."/>
            <person name="Xie Z."/>
            <person name="Du Z."/>
            <person name="Chen G."/>
        </authorList>
    </citation>
    <scope>NUCLEOTIDE SEQUENCE [LARGE SCALE GENOMIC DNA]</scope>
    <source>
        <strain evidence="1 2">FH5</strain>
    </source>
</reference>
<dbReference type="EMBL" id="CP007451">
    <property type="protein sequence ID" value="AHW61933.1"/>
    <property type="molecule type" value="Genomic_DNA"/>
</dbReference>
<protein>
    <submittedName>
        <fullName evidence="1">Uncharacterized protein</fullName>
    </submittedName>
</protein>
<organism evidence="1 2">
    <name type="scientific">Draconibacterium orientale</name>
    <dbReference type="NCBI Taxonomy" id="1168034"/>
    <lineage>
        <taxon>Bacteria</taxon>
        <taxon>Pseudomonadati</taxon>
        <taxon>Bacteroidota</taxon>
        <taxon>Bacteroidia</taxon>
        <taxon>Marinilabiliales</taxon>
        <taxon>Prolixibacteraceae</taxon>
        <taxon>Draconibacterium</taxon>
    </lineage>
</organism>